<feature type="transmembrane region" description="Helical" evidence="1">
    <location>
        <begin position="20"/>
        <end position="40"/>
    </location>
</feature>
<gene>
    <name evidence="2" type="ORF">A0H81_08284</name>
</gene>
<comment type="caution">
    <text evidence="2">The sequence shown here is derived from an EMBL/GenBank/DDBJ whole genome shotgun (WGS) entry which is preliminary data.</text>
</comment>
<dbReference type="Proteomes" id="UP000092993">
    <property type="component" value="Unassembled WGS sequence"/>
</dbReference>
<protein>
    <submittedName>
        <fullName evidence="2">Uncharacterized protein</fullName>
    </submittedName>
</protein>
<reference evidence="2 3" key="1">
    <citation type="submission" date="2016-03" db="EMBL/GenBank/DDBJ databases">
        <title>Whole genome sequencing of Grifola frondosa 9006-11.</title>
        <authorList>
            <person name="Min B."/>
            <person name="Park H."/>
            <person name="Kim J.-G."/>
            <person name="Cho H."/>
            <person name="Oh Y.-L."/>
            <person name="Kong W.-S."/>
            <person name="Choi I.-G."/>
        </authorList>
    </citation>
    <scope>NUCLEOTIDE SEQUENCE [LARGE SCALE GENOMIC DNA]</scope>
    <source>
        <strain evidence="2 3">9006-11</strain>
    </source>
</reference>
<keyword evidence="1" id="KW-1133">Transmembrane helix</keyword>
<proteinExistence type="predicted"/>
<name>A0A1C7M522_GRIFR</name>
<evidence type="ECO:0000256" key="1">
    <source>
        <dbReference type="SAM" id="Phobius"/>
    </source>
</evidence>
<keyword evidence="3" id="KW-1185">Reference proteome</keyword>
<evidence type="ECO:0000313" key="2">
    <source>
        <dbReference type="EMBL" id="OBZ71922.1"/>
    </source>
</evidence>
<dbReference type="EMBL" id="LUGG01000010">
    <property type="protein sequence ID" value="OBZ71922.1"/>
    <property type="molecule type" value="Genomic_DNA"/>
</dbReference>
<organism evidence="2 3">
    <name type="scientific">Grifola frondosa</name>
    <name type="common">Maitake</name>
    <name type="synonym">Polyporus frondosus</name>
    <dbReference type="NCBI Taxonomy" id="5627"/>
    <lineage>
        <taxon>Eukaryota</taxon>
        <taxon>Fungi</taxon>
        <taxon>Dikarya</taxon>
        <taxon>Basidiomycota</taxon>
        <taxon>Agaricomycotina</taxon>
        <taxon>Agaricomycetes</taxon>
        <taxon>Polyporales</taxon>
        <taxon>Grifolaceae</taxon>
        <taxon>Grifola</taxon>
    </lineage>
</organism>
<keyword evidence="1" id="KW-0472">Membrane</keyword>
<dbReference type="AlphaFoldDB" id="A0A1C7M522"/>
<accession>A0A1C7M522</accession>
<sequence length="116" mass="13445">MALYMSNKQEAQCKIEELWHADYACCILFAYVVLLIGFDFKILFDTKTIRIANARRMFLGQEEHGGHRSGRGRYYDGMFETYQNFICNCNGQDSYRVLMYDAFTIAHTLDCHTGTG</sequence>
<keyword evidence="1" id="KW-0812">Transmembrane</keyword>
<evidence type="ECO:0000313" key="3">
    <source>
        <dbReference type="Proteomes" id="UP000092993"/>
    </source>
</evidence>